<keyword evidence="1" id="KW-0175">Coiled coil</keyword>
<keyword evidence="2" id="KW-0732">Signal</keyword>
<reference evidence="3 4" key="1">
    <citation type="journal article" date="2015" name="Genome Biol.">
        <title>Comparative genomics of Steinernema reveals deeply conserved gene regulatory networks.</title>
        <authorList>
            <person name="Dillman A.R."/>
            <person name="Macchietto M."/>
            <person name="Porter C.F."/>
            <person name="Rogers A."/>
            <person name="Williams B."/>
            <person name="Antoshechkin I."/>
            <person name="Lee M.M."/>
            <person name="Goodwin Z."/>
            <person name="Lu X."/>
            <person name="Lewis E.E."/>
            <person name="Goodrich-Blair H."/>
            <person name="Stock S.P."/>
            <person name="Adams B.J."/>
            <person name="Sternberg P.W."/>
            <person name="Mortazavi A."/>
        </authorList>
    </citation>
    <scope>NUCLEOTIDE SEQUENCE [LARGE SCALE GENOMIC DNA]</scope>
    <source>
        <strain evidence="3 4">ALL</strain>
    </source>
</reference>
<proteinExistence type="predicted"/>
<evidence type="ECO:0000256" key="2">
    <source>
        <dbReference type="SAM" id="SignalP"/>
    </source>
</evidence>
<protein>
    <submittedName>
        <fullName evidence="3">Uncharacterized protein</fullName>
    </submittedName>
</protein>
<feature type="signal peptide" evidence="2">
    <location>
        <begin position="1"/>
        <end position="15"/>
    </location>
</feature>
<sequence length="189" mass="22106">MFFIRLLFQFPLSFSSFSHNMKVRTAIGKKKDKAPCRHFLESEDEDDNHFEFLDVGGNKSESDDDNAPMKVSLKNSALGPDIELEDIEKDEATFMEKLESEEAVRKEKKRLKNAKKRLRRNASKKVHEGVFEVEAQQTKFKIVALTKKFMPTLKTVANFREQILAQNNRRRRCKVTTNVEHKKKWLTKT</sequence>
<gene>
    <name evidence="3" type="ORF">L596_030853</name>
</gene>
<dbReference type="AlphaFoldDB" id="A0A4V5ZWS7"/>
<name>A0A4V5ZWS7_STECR</name>
<feature type="chain" id="PRO_5020717765" evidence="2">
    <location>
        <begin position="16"/>
        <end position="189"/>
    </location>
</feature>
<organism evidence="3 4">
    <name type="scientific">Steinernema carpocapsae</name>
    <name type="common">Entomopathogenic nematode</name>
    <dbReference type="NCBI Taxonomy" id="34508"/>
    <lineage>
        <taxon>Eukaryota</taxon>
        <taxon>Metazoa</taxon>
        <taxon>Ecdysozoa</taxon>
        <taxon>Nematoda</taxon>
        <taxon>Chromadorea</taxon>
        <taxon>Rhabditida</taxon>
        <taxon>Tylenchina</taxon>
        <taxon>Panagrolaimomorpha</taxon>
        <taxon>Strongyloidoidea</taxon>
        <taxon>Steinernematidae</taxon>
        <taxon>Steinernema</taxon>
    </lineage>
</organism>
<evidence type="ECO:0000313" key="3">
    <source>
        <dbReference type="EMBL" id="TKR57375.1"/>
    </source>
</evidence>
<feature type="coiled-coil region" evidence="1">
    <location>
        <begin position="97"/>
        <end position="128"/>
    </location>
</feature>
<dbReference type="Proteomes" id="UP000298663">
    <property type="component" value="Unassembled WGS sequence"/>
</dbReference>
<evidence type="ECO:0000256" key="1">
    <source>
        <dbReference type="SAM" id="Coils"/>
    </source>
</evidence>
<dbReference type="EMBL" id="AZBU02000016">
    <property type="protein sequence ID" value="TKR57375.1"/>
    <property type="molecule type" value="Genomic_DNA"/>
</dbReference>
<evidence type="ECO:0000313" key="4">
    <source>
        <dbReference type="Proteomes" id="UP000298663"/>
    </source>
</evidence>
<accession>A0A4V5ZWS7</accession>
<keyword evidence="4" id="KW-1185">Reference proteome</keyword>
<comment type="caution">
    <text evidence="3">The sequence shown here is derived from an EMBL/GenBank/DDBJ whole genome shotgun (WGS) entry which is preliminary data.</text>
</comment>
<reference evidence="3 4" key="2">
    <citation type="journal article" date="2019" name="G3 (Bethesda)">
        <title>Hybrid Assembly of the Genome of the Entomopathogenic Nematode Steinernema carpocapsae Identifies the X-Chromosome.</title>
        <authorList>
            <person name="Serra L."/>
            <person name="Macchietto M."/>
            <person name="Macias-Munoz A."/>
            <person name="McGill C.J."/>
            <person name="Rodriguez I.M."/>
            <person name="Rodriguez B."/>
            <person name="Murad R."/>
            <person name="Mortazavi A."/>
        </authorList>
    </citation>
    <scope>NUCLEOTIDE SEQUENCE [LARGE SCALE GENOMIC DNA]</scope>
    <source>
        <strain evidence="3 4">ALL</strain>
    </source>
</reference>